<dbReference type="RefSeq" id="WP_163066568.1">
    <property type="nucleotide sequence ID" value="NZ_CP048649.1"/>
</dbReference>
<evidence type="ECO:0000256" key="8">
    <source>
        <dbReference type="ARBA" id="ARBA00029346"/>
    </source>
</evidence>
<dbReference type="PRINTS" id="PR01020">
    <property type="entry name" value="LPSBIOSNTHSS"/>
</dbReference>
<evidence type="ECO:0000256" key="5">
    <source>
        <dbReference type="ARBA" id="ARBA00022840"/>
    </source>
</evidence>
<evidence type="ECO:0000256" key="3">
    <source>
        <dbReference type="ARBA" id="ARBA00022695"/>
    </source>
</evidence>
<accession>A0A858BWU0</accession>
<evidence type="ECO:0000256" key="7">
    <source>
        <dbReference type="ARBA" id="ARBA00022993"/>
    </source>
</evidence>
<feature type="binding site" evidence="9">
    <location>
        <position position="74"/>
    </location>
    <ligand>
        <name>substrate</name>
    </ligand>
</feature>
<evidence type="ECO:0000313" key="12">
    <source>
        <dbReference type="Proteomes" id="UP000466848"/>
    </source>
</evidence>
<keyword evidence="12" id="KW-1185">Reference proteome</keyword>
<dbReference type="KEGG" id="abut:Ami103574_08540"/>
<protein>
    <recommendedName>
        <fullName evidence="9">Phosphopantetheine adenylyltransferase</fullName>
        <ecNumber evidence="9">2.7.7.3</ecNumber>
    </recommendedName>
    <alternativeName>
        <fullName evidence="9">Dephospho-CoA pyrophosphorylase</fullName>
    </alternativeName>
    <alternativeName>
        <fullName evidence="9">Pantetheine-phosphate adenylyltransferase</fullName>
        <shortName evidence="9">PPAT</shortName>
    </alternativeName>
</protein>
<feature type="domain" description="Cytidyltransferase-like" evidence="10">
    <location>
        <begin position="6"/>
        <end position="135"/>
    </location>
</feature>
<dbReference type="PANTHER" id="PTHR21342:SF1">
    <property type="entry name" value="PHOSPHOPANTETHEINE ADENYLYLTRANSFERASE"/>
    <property type="match status" value="1"/>
</dbReference>
<feature type="site" description="Transition state stabilizer" evidence="9">
    <location>
        <position position="18"/>
    </location>
</feature>
<dbReference type="NCBIfam" id="TIGR01510">
    <property type="entry name" value="coaD_prev_kdtB"/>
    <property type="match status" value="1"/>
</dbReference>
<keyword evidence="6 9" id="KW-0460">Magnesium</keyword>
<feature type="binding site" evidence="9">
    <location>
        <position position="10"/>
    </location>
    <ligand>
        <name>substrate</name>
    </ligand>
</feature>
<evidence type="ECO:0000259" key="10">
    <source>
        <dbReference type="Pfam" id="PF01467"/>
    </source>
</evidence>
<reference evidence="11 12" key="1">
    <citation type="submission" date="2020-02" db="EMBL/GenBank/DDBJ databases">
        <authorList>
            <person name="Kim Y.B."/>
            <person name="Roh S.W."/>
        </authorList>
    </citation>
    <scope>NUCLEOTIDE SEQUENCE [LARGE SCALE GENOMIC DNA]</scope>
    <source>
        <strain evidence="11 12">DSM 103574</strain>
    </source>
</reference>
<dbReference type="GO" id="GO:0015937">
    <property type="term" value="P:coenzyme A biosynthetic process"/>
    <property type="evidence" value="ECO:0007669"/>
    <property type="project" value="UniProtKB-UniRule"/>
</dbReference>
<dbReference type="Proteomes" id="UP000466848">
    <property type="component" value="Chromosome"/>
</dbReference>
<evidence type="ECO:0000256" key="6">
    <source>
        <dbReference type="ARBA" id="ARBA00022842"/>
    </source>
</evidence>
<dbReference type="SUPFAM" id="SSF52374">
    <property type="entry name" value="Nucleotidylyl transferase"/>
    <property type="match status" value="1"/>
</dbReference>
<dbReference type="InterPro" id="IPR004821">
    <property type="entry name" value="Cyt_trans-like"/>
</dbReference>
<feature type="binding site" evidence="9">
    <location>
        <position position="42"/>
    </location>
    <ligand>
        <name>substrate</name>
    </ligand>
</feature>
<keyword evidence="5 9" id="KW-0067">ATP-binding</keyword>
<dbReference type="PANTHER" id="PTHR21342">
    <property type="entry name" value="PHOSPHOPANTETHEINE ADENYLYLTRANSFERASE"/>
    <property type="match status" value="1"/>
</dbReference>
<feature type="binding site" evidence="9">
    <location>
        <begin position="10"/>
        <end position="11"/>
    </location>
    <ligand>
        <name>ATP</name>
        <dbReference type="ChEBI" id="CHEBI:30616"/>
    </ligand>
</feature>
<keyword evidence="2 9" id="KW-0808">Transferase</keyword>
<feature type="binding site" evidence="9">
    <location>
        <begin position="125"/>
        <end position="131"/>
    </location>
    <ligand>
        <name>ATP</name>
        <dbReference type="ChEBI" id="CHEBI:30616"/>
    </ligand>
</feature>
<dbReference type="EC" id="2.7.7.3" evidence="9"/>
<comment type="cofactor">
    <cofactor evidence="9">
        <name>Mg(2+)</name>
        <dbReference type="ChEBI" id="CHEBI:18420"/>
    </cofactor>
</comment>
<evidence type="ECO:0000256" key="9">
    <source>
        <dbReference type="HAMAP-Rule" id="MF_00151"/>
    </source>
</evidence>
<dbReference type="GO" id="GO:0004595">
    <property type="term" value="F:pantetheine-phosphate adenylyltransferase activity"/>
    <property type="evidence" value="ECO:0007669"/>
    <property type="project" value="UniProtKB-UniRule"/>
</dbReference>
<evidence type="ECO:0000256" key="4">
    <source>
        <dbReference type="ARBA" id="ARBA00022741"/>
    </source>
</evidence>
<dbReference type="HAMAP" id="MF_00151">
    <property type="entry name" value="PPAT_bact"/>
    <property type="match status" value="1"/>
</dbReference>
<evidence type="ECO:0000256" key="1">
    <source>
        <dbReference type="ARBA" id="ARBA00022490"/>
    </source>
</evidence>
<feature type="binding site" evidence="9">
    <location>
        <position position="99"/>
    </location>
    <ligand>
        <name>ATP</name>
        <dbReference type="ChEBI" id="CHEBI:30616"/>
    </ligand>
</feature>
<evidence type="ECO:0000313" key="11">
    <source>
        <dbReference type="EMBL" id="QIB69370.1"/>
    </source>
</evidence>
<dbReference type="Gene3D" id="3.40.50.620">
    <property type="entry name" value="HUPs"/>
    <property type="match status" value="1"/>
</dbReference>
<comment type="subcellular location">
    <subcellularLocation>
        <location evidence="9">Cytoplasm</location>
    </subcellularLocation>
</comment>
<dbReference type="AlphaFoldDB" id="A0A858BWU0"/>
<dbReference type="UniPathway" id="UPA00241">
    <property type="reaction ID" value="UER00355"/>
</dbReference>
<comment type="similarity">
    <text evidence="9">Belongs to the bacterial CoaD family.</text>
</comment>
<feature type="binding site" evidence="9">
    <location>
        <position position="18"/>
    </location>
    <ligand>
        <name>ATP</name>
        <dbReference type="ChEBI" id="CHEBI:30616"/>
    </ligand>
</feature>
<proteinExistence type="inferred from homology"/>
<dbReference type="GO" id="GO:0005737">
    <property type="term" value="C:cytoplasm"/>
    <property type="evidence" value="ECO:0007669"/>
    <property type="project" value="UniProtKB-SubCell"/>
</dbReference>
<comment type="subunit">
    <text evidence="9">Homohexamer.</text>
</comment>
<keyword evidence="3 9" id="KW-0548">Nucleotidyltransferase</keyword>
<dbReference type="InterPro" id="IPR001980">
    <property type="entry name" value="PPAT"/>
</dbReference>
<comment type="function">
    <text evidence="9">Reversibly transfers an adenylyl group from ATP to 4'-phosphopantetheine, yielding dephospho-CoA (dPCoA) and pyrophosphate.</text>
</comment>
<dbReference type="Pfam" id="PF01467">
    <property type="entry name" value="CTP_transf_like"/>
    <property type="match status" value="1"/>
</dbReference>
<comment type="catalytic activity">
    <reaction evidence="8 9">
        <text>(R)-4'-phosphopantetheine + ATP + H(+) = 3'-dephospho-CoA + diphosphate</text>
        <dbReference type="Rhea" id="RHEA:19801"/>
        <dbReference type="ChEBI" id="CHEBI:15378"/>
        <dbReference type="ChEBI" id="CHEBI:30616"/>
        <dbReference type="ChEBI" id="CHEBI:33019"/>
        <dbReference type="ChEBI" id="CHEBI:57328"/>
        <dbReference type="ChEBI" id="CHEBI:61723"/>
        <dbReference type="EC" id="2.7.7.3"/>
    </reaction>
</comment>
<dbReference type="GO" id="GO:0005524">
    <property type="term" value="F:ATP binding"/>
    <property type="evidence" value="ECO:0007669"/>
    <property type="project" value="UniProtKB-KW"/>
</dbReference>
<evidence type="ECO:0000256" key="2">
    <source>
        <dbReference type="ARBA" id="ARBA00022679"/>
    </source>
</evidence>
<dbReference type="EMBL" id="CP048649">
    <property type="protein sequence ID" value="QIB69370.1"/>
    <property type="molecule type" value="Genomic_DNA"/>
</dbReference>
<comment type="pathway">
    <text evidence="9">Cofactor biosynthesis; coenzyme A biosynthesis; CoA from (R)-pantothenate: step 4/5.</text>
</comment>
<keyword evidence="7 9" id="KW-0173">Coenzyme A biosynthesis</keyword>
<feature type="binding site" evidence="9">
    <location>
        <begin position="89"/>
        <end position="91"/>
    </location>
    <ligand>
        <name>ATP</name>
        <dbReference type="ChEBI" id="CHEBI:30616"/>
    </ligand>
</feature>
<keyword evidence="4 9" id="KW-0547">Nucleotide-binding</keyword>
<keyword evidence="1 9" id="KW-0963">Cytoplasm</keyword>
<dbReference type="InterPro" id="IPR014729">
    <property type="entry name" value="Rossmann-like_a/b/a_fold"/>
</dbReference>
<dbReference type="CDD" id="cd02163">
    <property type="entry name" value="PPAT"/>
    <property type="match status" value="1"/>
</dbReference>
<dbReference type="NCBIfam" id="TIGR00125">
    <property type="entry name" value="cyt_tran_rel"/>
    <property type="match status" value="1"/>
</dbReference>
<sequence>MKQKALYAGSFDPVTNGHLDLIKRAAKLYDNLVVGVITNPSKNPLFTVEERKLLIRKATAHLPNVEVDDFSGLLAEYVNKGGFDVVVRGLRAVNDFEVEMQMAQMNARLYDGRVETVFLMTCPEFSFLSSSMAKEVFMLNGEIGGLVPDPVLEYMIEKFR</sequence>
<name>A0A858BWU0_9FIRM</name>
<feature type="binding site" evidence="9">
    <location>
        <position position="88"/>
    </location>
    <ligand>
        <name>substrate</name>
    </ligand>
</feature>
<organism evidence="11 12">
    <name type="scientific">Aminipila butyrica</name>
    <dbReference type="NCBI Taxonomy" id="433296"/>
    <lineage>
        <taxon>Bacteria</taxon>
        <taxon>Bacillati</taxon>
        <taxon>Bacillota</taxon>
        <taxon>Clostridia</taxon>
        <taxon>Peptostreptococcales</taxon>
        <taxon>Anaerovoracaceae</taxon>
        <taxon>Aminipila</taxon>
    </lineage>
</organism>
<gene>
    <name evidence="9 11" type="primary">coaD</name>
    <name evidence="11" type="ORF">Ami103574_08540</name>
</gene>